<gene>
    <name evidence="6" type="ORF">FVP33_07375</name>
</gene>
<keyword evidence="3 6" id="KW-0808">Transferase</keyword>
<dbReference type="GO" id="GO:1901137">
    <property type="term" value="P:carbohydrate derivative biosynthetic process"/>
    <property type="evidence" value="ECO:0007669"/>
    <property type="project" value="UniProtKB-ARBA"/>
</dbReference>
<name>A0A5C8UTW2_9MICO</name>
<reference evidence="6 7" key="1">
    <citation type="submission" date="2019-08" db="EMBL/GenBank/DDBJ databases">
        <title>Bacterial whole genome sequence for Glaciihabitans sp. CHu50b-6-2.</title>
        <authorList>
            <person name="Jin L."/>
        </authorList>
    </citation>
    <scope>NUCLEOTIDE SEQUENCE [LARGE SCALE GENOMIC DNA]</scope>
    <source>
        <strain evidence="6 7">CHu50b-6-2</strain>
    </source>
</reference>
<dbReference type="Gene3D" id="3.40.50.2000">
    <property type="entry name" value="Glycogen Phosphorylase B"/>
    <property type="match status" value="2"/>
</dbReference>
<dbReference type="RefSeq" id="WP_147782957.1">
    <property type="nucleotide sequence ID" value="NZ_VRMG01000005.1"/>
</dbReference>
<dbReference type="GO" id="GO:0016758">
    <property type="term" value="F:hexosyltransferase activity"/>
    <property type="evidence" value="ECO:0007669"/>
    <property type="project" value="TreeGrafter"/>
</dbReference>
<evidence type="ECO:0000256" key="1">
    <source>
        <dbReference type="ARBA" id="ARBA00021292"/>
    </source>
</evidence>
<accession>A0A5C8UTW2</accession>
<protein>
    <recommendedName>
        <fullName evidence="1">D-inositol 3-phosphate glycosyltransferase</fullName>
    </recommendedName>
</protein>
<dbReference type="Pfam" id="PF13579">
    <property type="entry name" value="Glyco_trans_4_4"/>
    <property type="match status" value="1"/>
</dbReference>
<evidence type="ECO:0000259" key="4">
    <source>
        <dbReference type="Pfam" id="PF00534"/>
    </source>
</evidence>
<dbReference type="AlphaFoldDB" id="A0A5C8UTW2"/>
<dbReference type="EMBL" id="VRMG01000005">
    <property type="protein sequence ID" value="TXN31370.1"/>
    <property type="molecule type" value="Genomic_DNA"/>
</dbReference>
<evidence type="ECO:0000313" key="6">
    <source>
        <dbReference type="EMBL" id="TXN31370.1"/>
    </source>
</evidence>
<dbReference type="Proteomes" id="UP000321379">
    <property type="component" value="Unassembled WGS sequence"/>
</dbReference>
<dbReference type="Pfam" id="PF00534">
    <property type="entry name" value="Glycos_transf_1"/>
    <property type="match status" value="1"/>
</dbReference>
<evidence type="ECO:0000256" key="3">
    <source>
        <dbReference type="ARBA" id="ARBA00022679"/>
    </source>
</evidence>
<dbReference type="PANTHER" id="PTHR45947">
    <property type="entry name" value="SULFOQUINOVOSYL TRANSFERASE SQD2"/>
    <property type="match status" value="1"/>
</dbReference>
<dbReference type="InterPro" id="IPR028098">
    <property type="entry name" value="Glyco_trans_4-like_N"/>
</dbReference>
<comment type="caution">
    <text evidence="6">The sequence shown here is derived from an EMBL/GenBank/DDBJ whole genome shotgun (WGS) entry which is preliminary data.</text>
</comment>
<keyword evidence="7" id="KW-1185">Reference proteome</keyword>
<keyword evidence="2" id="KW-0328">Glycosyltransferase</keyword>
<organism evidence="6 7">
    <name type="scientific">Lacisediminihabitans profunda</name>
    <dbReference type="NCBI Taxonomy" id="2594790"/>
    <lineage>
        <taxon>Bacteria</taxon>
        <taxon>Bacillati</taxon>
        <taxon>Actinomycetota</taxon>
        <taxon>Actinomycetes</taxon>
        <taxon>Micrococcales</taxon>
        <taxon>Microbacteriaceae</taxon>
        <taxon>Lacisediminihabitans</taxon>
    </lineage>
</organism>
<feature type="domain" description="Glycosyltransferase subfamily 4-like N-terminal" evidence="5">
    <location>
        <begin position="27"/>
        <end position="199"/>
    </location>
</feature>
<proteinExistence type="predicted"/>
<feature type="domain" description="Glycosyl transferase family 1" evidence="4">
    <location>
        <begin position="218"/>
        <end position="376"/>
    </location>
</feature>
<evidence type="ECO:0000256" key="2">
    <source>
        <dbReference type="ARBA" id="ARBA00022676"/>
    </source>
</evidence>
<dbReference type="SUPFAM" id="SSF53756">
    <property type="entry name" value="UDP-Glycosyltransferase/glycogen phosphorylase"/>
    <property type="match status" value="1"/>
</dbReference>
<dbReference type="InterPro" id="IPR001296">
    <property type="entry name" value="Glyco_trans_1"/>
</dbReference>
<sequence length="411" mass="42921">MAVKLERVAMVSMHTSPIAPAGTGDSGGMNIAILSIAAQLAHRGIEVDLITRAIDRPAVTEVAEGVTLHELAAGPVGELPKSRLPEVADEFGEAVADLAGRVEGRYDVVHAHYWLSGLATLPVALELGLPFVQSFHTVAAMKNRTLGAGQPAESEQRVRTEMYLANQASAIVASSSAEVTALIDDVRAPTERLWVIPPGVDVGLFSPTRTDAAELAVREQLAIAPGRPIIAVVGRVQQFKDQELAIRALAELHAMRGWAPVLVIAGDATPGDEGYAASLRVLATELGVRDDVRFAGAVSREWLANVLAAATVTLVPSRSETFGLVALESAASGTPVVAFRGGGLVESVSAGVSGLLVDSREPRVWAVTIAQLLDDAAGLETLSLSARHFAEGFTWASSTTALIGVYAGLLS</sequence>
<evidence type="ECO:0000313" key="7">
    <source>
        <dbReference type="Proteomes" id="UP000321379"/>
    </source>
</evidence>
<dbReference type="InterPro" id="IPR050194">
    <property type="entry name" value="Glycosyltransferase_grp1"/>
</dbReference>
<evidence type="ECO:0000259" key="5">
    <source>
        <dbReference type="Pfam" id="PF13579"/>
    </source>
</evidence>
<dbReference type="PANTHER" id="PTHR45947:SF3">
    <property type="entry name" value="SULFOQUINOVOSYL TRANSFERASE SQD2"/>
    <property type="match status" value="1"/>
</dbReference>